<dbReference type="Gene3D" id="3.40.50.1460">
    <property type="match status" value="1"/>
</dbReference>
<evidence type="ECO:0000313" key="3">
    <source>
        <dbReference type="Proteomes" id="UP000095463"/>
    </source>
</evidence>
<name>A0A1E5XQY8_9HYPH</name>
<dbReference type="InterPro" id="IPR009003">
    <property type="entry name" value="Peptidase_S1_PA"/>
</dbReference>
<proteinExistence type="predicted"/>
<organism evidence="2 3">
    <name type="scientific">Devosia insulae DS-56</name>
    <dbReference type="NCBI Taxonomy" id="1116389"/>
    <lineage>
        <taxon>Bacteria</taxon>
        <taxon>Pseudomonadati</taxon>
        <taxon>Pseudomonadota</taxon>
        <taxon>Alphaproteobacteria</taxon>
        <taxon>Hyphomicrobiales</taxon>
        <taxon>Devosiaceae</taxon>
        <taxon>Devosia</taxon>
    </lineage>
</organism>
<protein>
    <recommendedName>
        <fullName evidence="1">Peptidase C14 caspase domain-containing protein</fullName>
    </recommendedName>
</protein>
<evidence type="ECO:0000259" key="1">
    <source>
        <dbReference type="Pfam" id="PF00656"/>
    </source>
</evidence>
<dbReference type="Pfam" id="PF13365">
    <property type="entry name" value="Trypsin_2"/>
    <property type="match status" value="1"/>
</dbReference>
<comment type="caution">
    <text evidence="2">The sequence shown here is derived from an EMBL/GenBank/DDBJ whole genome shotgun (WGS) entry which is preliminary data.</text>
</comment>
<evidence type="ECO:0000313" key="2">
    <source>
        <dbReference type="EMBL" id="OEO30993.1"/>
    </source>
</evidence>
<sequence>MTDRALVIGIDHYQNEAWELKAAVRDALAFAAWVTEPGAGRATADTLTLLLSPHPDRPVKEVKFQPATEDAIRKALYTHTKNGVGAQRLWFFYAGHGLAPAGGGADEAPVPVPADVQDLDYYRSQPIDLGSWIREMQVSLPQHQVFFVDACRGIVVSEDIVTATRTLFFDLSKMKSGGPAQQAALFATTAGQLANEQGLHGLFGGALLDGLQGEGPALQPDAATQEFVLTFDGLTSYAKSRIQQASDKARRGNRVLPTQVPFGSLFGGQGSLEIARFKAKPKSSVRLFIKPEGAAAGATAGIRGYNEWKDVFERQAEKSPPLALPVEWKLSSSNYLIEIEAPGYKNWTHKLDHIGPVELSAALEPNPVDIPENALESLGQVRGGLELPERPDGAELAAGAHGSLVVQTPDQYARIEVFNLSGERVKAAWGWLQEMLPVGAYRVEVALPTERPTVRRVLVTTAEPETVEIRPDPQLTQRLAASAGMIWPQDGVTHPSEVFGPATTTHLGSLLAWAAAAAQFDPGGLGQKLRQLGVERLPTSKERCFVRVLVGDAVAPSPNGPMETLYLQLEQLAAVLEPLPELAGFAKQWHAEIAFHTSLTVGTAELNPKRIPLPFIAGHVWTIVIVRETTQGTEIHRYLHPLEPEQPFDDTIRLVEQNWRALQARAPLYDDEAERLLARQLDPLSLAVLAYRLALENRQEELAKVVERLGNAPLADTHVLAALVAERDKHMARALQGPSVPVVGEGYRLMEAWLTDHFAKESLPPPIAPEPFTGGLWTAFDPRGQAVISKAFPVHNAPAWAKPLLAAAEATAKIEGGPDGGHQLIGTGFLIEQRKLAMTDFIVAQKPAVAIFGDERVPIEAILGETKDDRHAALTRVAPVARAPLKMQWSLPAVGTRIAVIGHPMLTFTPTVMTMAAFTTPPKGEKMIMPGVIVAVEETKLTYECWTMGGVAGGPIIDLATGEVIGIHHSGKYEGGARKLGFGVPLAAIEALLQTPI</sequence>
<dbReference type="OrthoDB" id="8448378at2"/>
<dbReference type="EMBL" id="LAJE02000174">
    <property type="protein sequence ID" value="OEO30993.1"/>
    <property type="molecule type" value="Genomic_DNA"/>
</dbReference>
<dbReference type="InterPro" id="IPR043504">
    <property type="entry name" value="Peptidase_S1_PA_chymotrypsin"/>
</dbReference>
<dbReference type="GO" id="GO:0004197">
    <property type="term" value="F:cysteine-type endopeptidase activity"/>
    <property type="evidence" value="ECO:0007669"/>
    <property type="project" value="InterPro"/>
</dbReference>
<dbReference type="Gene3D" id="2.40.10.10">
    <property type="entry name" value="Trypsin-like serine proteases"/>
    <property type="match status" value="1"/>
</dbReference>
<gene>
    <name evidence="2" type="ORF">VW23_018460</name>
</gene>
<dbReference type="Pfam" id="PF00656">
    <property type="entry name" value="Peptidase_C14"/>
    <property type="match status" value="1"/>
</dbReference>
<dbReference type="SUPFAM" id="SSF50494">
    <property type="entry name" value="Trypsin-like serine proteases"/>
    <property type="match status" value="1"/>
</dbReference>
<dbReference type="GO" id="GO:0006508">
    <property type="term" value="P:proteolysis"/>
    <property type="evidence" value="ECO:0007669"/>
    <property type="project" value="InterPro"/>
</dbReference>
<reference evidence="2 3" key="1">
    <citation type="journal article" date="2015" name="Genome Announc.">
        <title>Genome Assemblies of Three Soil-Associated Devosia species: D. insulae, D. limi, and D. soli.</title>
        <authorList>
            <person name="Hassan Y.I."/>
            <person name="Lepp D."/>
            <person name="Zhou T."/>
        </authorList>
    </citation>
    <scope>NUCLEOTIDE SEQUENCE [LARGE SCALE GENOMIC DNA]</scope>
    <source>
        <strain evidence="2 3">DS-56</strain>
    </source>
</reference>
<dbReference type="InterPro" id="IPR011600">
    <property type="entry name" value="Pept_C14_caspase"/>
</dbReference>
<dbReference type="Proteomes" id="UP000095463">
    <property type="component" value="Unassembled WGS sequence"/>
</dbReference>
<dbReference type="RefSeq" id="WP_069909810.1">
    <property type="nucleotide sequence ID" value="NZ_LAJE02000174.1"/>
</dbReference>
<keyword evidence="3" id="KW-1185">Reference proteome</keyword>
<accession>A0A1E5XQY8</accession>
<dbReference type="AlphaFoldDB" id="A0A1E5XQY8"/>
<feature type="domain" description="Peptidase C14 caspase" evidence="1">
    <location>
        <begin position="4"/>
        <end position="215"/>
    </location>
</feature>